<evidence type="ECO:0000256" key="3">
    <source>
        <dbReference type="ARBA" id="ARBA00013025"/>
    </source>
</evidence>
<keyword evidence="15" id="KW-1185">Reference proteome</keyword>
<dbReference type="InterPro" id="IPR036615">
    <property type="entry name" value="Mur_ligase_C_dom_sf"/>
</dbReference>
<dbReference type="InterPro" id="IPR001645">
    <property type="entry name" value="Folylpolyglutamate_synth"/>
</dbReference>
<protein>
    <recommendedName>
        <fullName evidence="3">tetrahydrofolate synthase</fullName>
        <ecNumber evidence="3">6.3.2.17</ecNumber>
    </recommendedName>
    <alternativeName>
        <fullName evidence="9">Tetrahydrofolylpolyglutamate synthase</fullName>
    </alternativeName>
</protein>
<dbReference type="Pfam" id="PF02875">
    <property type="entry name" value="Mur_ligase_C"/>
    <property type="match status" value="1"/>
</dbReference>
<gene>
    <name evidence="14" type="ORF">INF28_07220</name>
</gene>
<dbReference type="FunFam" id="3.40.1190.10:FF:000011">
    <property type="entry name" value="Folylpolyglutamate synthase/dihydrofolate synthase"/>
    <property type="match status" value="1"/>
</dbReference>
<comment type="cofactor">
    <cofactor evidence="1">
        <name>Mg(2+)</name>
        <dbReference type="ChEBI" id="CHEBI:18420"/>
    </cofactor>
</comment>
<comment type="caution">
    <text evidence="14">The sequence shown here is derived from an EMBL/GenBank/DDBJ whole genome shotgun (WGS) entry which is preliminary data.</text>
</comment>
<evidence type="ECO:0000256" key="5">
    <source>
        <dbReference type="ARBA" id="ARBA00022723"/>
    </source>
</evidence>
<comment type="catalytic activity">
    <reaction evidence="10">
        <text>(6S)-5,6,7,8-tetrahydrofolyl-(gamma-L-Glu)(n) + L-glutamate + ATP = (6S)-5,6,7,8-tetrahydrofolyl-(gamma-L-Glu)(n+1) + ADP + phosphate + H(+)</text>
        <dbReference type="Rhea" id="RHEA:10580"/>
        <dbReference type="Rhea" id="RHEA-COMP:14738"/>
        <dbReference type="Rhea" id="RHEA-COMP:14740"/>
        <dbReference type="ChEBI" id="CHEBI:15378"/>
        <dbReference type="ChEBI" id="CHEBI:29985"/>
        <dbReference type="ChEBI" id="CHEBI:30616"/>
        <dbReference type="ChEBI" id="CHEBI:43474"/>
        <dbReference type="ChEBI" id="CHEBI:141005"/>
        <dbReference type="ChEBI" id="CHEBI:456216"/>
        <dbReference type="EC" id="6.3.2.17"/>
    </reaction>
</comment>
<dbReference type="Gene3D" id="3.90.190.20">
    <property type="entry name" value="Mur ligase, C-terminal domain"/>
    <property type="match status" value="1"/>
</dbReference>
<feature type="domain" description="Mur ligase central" evidence="13">
    <location>
        <begin position="44"/>
        <end position="186"/>
    </location>
</feature>
<dbReference type="AlphaFoldDB" id="A0A9D5M440"/>
<dbReference type="EC" id="6.3.2.17" evidence="3"/>
<dbReference type="GO" id="GO:0005737">
    <property type="term" value="C:cytoplasm"/>
    <property type="evidence" value="ECO:0007669"/>
    <property type="project" value="TreeGrafter"/>
</dbReference>
<evidence type="ECO:0000256" key="8">
    <source>
        <dbReference type="ARBA" id="ARBA00022842"/>
    </source>
</evidence>
<keyword evidence="4 11" id="KW-0436">Ligase</keyword>
<dbReference type="RefSeq" id="WP_226392802.1">
    <property type="nucleotide sequence ID" value="NZ_JADCKB010000013.1"/>
</dbReference>
<dbReference type="GO" id="GO:0046872">
    <property type="term" value="F:metal ion binding"/>
    <property type="evidence" value="ECO:0007669"/>
    <property type="project" value="UniProtKB-KW"/>
</dbReference>
<dbReference type="InterPro" id="IPR013221">
    <property type="entry name" value="Mur_ligase_cen"/>
</dbReference>
<dbReference type="Gene3D" id="3.40.1190.10">
    <property type="entry name" value="Mur-like, catalytic domain"/>
    <property type="match status" value="1"/>
</dbReference>
<comment type="similarity">
    <text evidence="2 11">Belongs to the folylpolyglutamate synthase family.</text>
</comment>
<keyword evidence="6 11" id="KW-0547">Nucleotide-binding</keyword>
<evidence type="ECO:0000256" key="4">
    <source>
        <dbReference type="ARBA" id="ARBA00022598"/>
    </source>
</evidence>
<dbReference type="GO" id="GO:0005524">
    <property type="term" value="F:ATP binding"/>
    <property type="evidence" value="ECO:0007669"/>
    <property type="project" value="UniProtKB-KW"/>
</dbReference>
<keyword evidence="5" id="KW-0479">Metal-binding</keyword>
<dbReference type="PROSITE" id="PS01012">
    <property type="entry name" value="FOLYLPOLYGLU_SYNT_2"/>
    <property type="match status" value="1"/>
</dbReference>
<evidence type="ECO:0000259" key="12">
    <source>
        <dbReference type="Pfam" id="PF02875"/>
    </source>
</evidence>
<dbReference type="SUPFAM" id="SSF53623">
    <property type="entry name" value="MurD-like peptide ligases, catalytic domain"/>
    <property type="match status" value="1"/>
</dbReference>
<dbReference type="InterPro" id="IPR018109">
    <property type="entry name" value="Folylpolyglutamate_synth_CS"/>
</dbReference>
<evidence type="ECO:0000256" key="2">
    <source>
        <dbReference type="ARBA" id="ARBA00008276"/>
    </source>
</evidence>
<proteinExistence type="inferred from homology"/>
<dbReference type="PROSITE" id="PS01011">
    <property type="entry name" value="FOLYLPOLYGLU_SYNT_1"/>
    <property type="match status" value="1"/>
</dbReference>
<keyword evidence="7 11" id="KW-0067">ATP-binding</keyword>
<evidence type="ECO:0000256" key="10">
    <source>
        <dbReference type="ARBA" id="ARBA00047493"/>
    </source>
</evidence>
<sequence>MDYKETIAYIHAMPKFSRKLGNTMLRRLLECLGNPQDELRFIHIAGTNGKGSVAAMLAKILSCAGFKTGLFTSPYIERFNERIRIGDQQISDTELSEIVTGIRNVIEKEKTEVSEFALDTAVAFCYFAKEKCDLVVLETGLGGRLDATNVISKNLVTVLTAIGLDHTQYLGDTIEKITAEKCGIFKPGCPVVSSPGQEVEVCRVIRQYADEKNVPLFFAAMPEWEDEKVLYGGHIYQLGLEGTFQAENAAVVIEAVQQLRKQGFIISEEALRRGLAETKHVARFERFGGNIILDGGHNPQAAEKLCESLRQLKKPVYFCTAMMEDKDYIHCAEIFAEIAAGAITTQIDMPRCCHAQNLAFAFEKYGVRAIPVTDPEKAVLKALKMAEKNGIVCICGSLYLAGNLRPFLKKMFT</sequence>
<dbReference type="NCBIfam" id="TIGR01499">
    <property type="entry name" value="folC"/>
    <property type="match status" value="1"/>
</dbReference>
<organism evidence="14 15">
    <name type="scientific">Ructibacterium gallinarum</name>
    <dbReference type="NCBI Taxonomy" id="2779355"/>
    <lineage>
        <taxon>Bacteria</taxon>
        <taxon>Bacillati</taxon>
        <taxon>Bacillota</taxon>
        <taxon>Clostridia</taxon>
        <taxon>Eubacteriales</taxon>
        <taxon>Oscillospiraceae</taxon>
        <taxon>Ructibacterium</taxon>
    </lineage>
</organism>
<evidence type="ECO:0000256" key="11">
    <source>
        <dbReference type="PIRNR" id="PIRNR001563"/>
    </source>
</evidence>
<dbReference type="PANTHER" id="PTHR11136:SF0">
    <property type="entry name" value="DIHYDROFOLATE SYNTHETASE-RELATED"/>
    <property type="match status" value="1"/>
</dbReference>
<evidence type="ECO:0000313" key="15">
    <source>
        <dbReference type="Proteomes" id="UP000806542"/>
    </source>
</evidence>
<feature type="domain" description="Mur ligase C-terminal" evidence="12">
    <location>
        <begin position="283"/>
        <end position="397"/>
    </location>
</feature>
<evidence type="ECO:0000256" key="9">
    <source>
        <dbReference type="ARBA" id="ARBA00030592"/>
    </source>
</evidence>
<dbReference type="GO" id="GO:0008841">
    <property type="term" value="F:dihydrofolate synthase activity"/>
    <property type="evidence" value="ECO:0007669"/>
    <property type="project" value="TreeGrafter"/>
</dbReference>
<dbReference type="PANTHER" id="PTHR11136">
    <property type="entry name" value="FOLYLPOLYGLUTAMATE SYNTHASE-RELATED"/>
    <property type="match status" value="1"/>
</dbReference>
<evidence type="ECO:0000256" key="6">
    <source>
        <dbReference type="ARBA" id="ARBA00022741"/>
    </source>
</evidence>
<evidence type="ECO:0000256" key="1">
    <source>
        <dbReference type="ARBA" id="ARBA00001946"/>
    </source>
</evidence>
<name>A0A9D5M440_9FIRM</name>
<dbReference type="SUPFAM" id="SSF53244">
    <property type="entry name" value="MurD-like peptide ligases, peptide-binding domain"/>
    <property type="match status" value="1"/>
</dbReference>
<dbReference type="Proteomes" id="UP000806542">
    <property type="component" value="Unassembled WGS sequence"/>
</dbReference>
<dbReference type="EMBL" id="JADCKB010000013">
    <property type="protein sequence ID" value="MBE5040250.1"/>
    <property type="molecule type" value="Genomic_DNA"/>
</dbReference>
<accession>A0A9D5M440</accession>
<evidence type="ECO:0000313" key="14">
    <source>
        <dbReference type="EMBL" id="MBE5040250.1"/>
    </source>
</evidence>
<keyword evidence="8" id="KW-0460">Magnesium</keyword>
<evidence type="ECO:0000256" key="7">
    <source>
        <dbReference type="ARBA" id="ARBA00022840"/>
    </source>
</evidence>
<dbReference type="InterPro" id="IPR004101">
    <property type="entry name" value="Mur_ligase_C"/>
</dbReference>
<dbReference type="GO" id="GO:0004326">
    <property type="term" value="F:tetrahydrofolylpolyglutamate synthase activity"/>
    <property type="evidence" value="ECO:0007669"/>
    <property type="project" value="UniProtKB-EC"/>
</dbReference>
<evidence type="ECO:0000259" key="13">
    <source>
        <dbReference type="Pfam" id="PF08245"/>
    </source>
</evidence>
<dbReference type="Pfam" id="PF08245">
    <property type="entry name" value="Mur_ligase_M"/>
    <property type="match status" value="1"/>
</dbReference>
<dbReference type="InterPro" id="IPR036565">
    <property type="entry name" value="Mur-like_cat_sf"/>
</dbReference>
<reference evidence="14" key="1">
    <citation type="submission" date="2020-10" db="EMBL/GenBank/DDBJ databases">
        <title>ChiBAC.</title>
        <authorList>
            <person name="Zenner C."/>
            <person name="Hitch T.C.A."/>
            <person name="Clavel T."/>
        </authorList>
    </citation>
    <scope>NUCLEOTIDE SEQUENCE</scope>
    <source>
        <strain evidence="14">DSM 107454</strain>
    </source>
</reference>
<dbReference type="PIRSF" id="PIRSF001563">
    <property type="entry name" value="Folylpolyglu_synth"/>
    <property type="match status" value="1"/>
</dbReference>